<evidence type="ECO:0000313" key="2">
    <source>
        <dbReference type="EMBL" id="CAE8713944.1"/>
    </source>
</evidence>
<accession>A0A813KSA5</accession>
<evidence type="ECO:0000256" key="1">
    <source>
        <dbReference type="SAM" id="MobiDB-lite"/>
    </source>
</evidence>
<proteinExistence type="predicted"/>
<dbReference type="EMBL" id="CAJNNW010032547">
    <property type="protein sequence ID" value="CAE8713944.1"/>
    <property type="molecule type" value="Genomic_DNA"/>
</dbReference>
<dbReference type="Proteomes" id="UP000626109">
    <property type="component" value="Unassembled WGS sequence"/>
</dbReference>
<comment type="caution">
    <text evidence="2">The sequence shown here is derived from an EMBL/GenBank/DDBJ whole genome shotgun (WGS) entry which is preliminary data.</text>
</comment>
<gene>
    <name evidence="2" type="ORF">PGLA2088_LOCUS37742</name>
</gene>
<feature type="non-terminal residue" evidence="2">
    <location>
        <position position="1"/>
    </location>
</feature>
<protein>
    <submittedName>
        <fullName evidence="2">Uncharacterized protein</fullName>
    </submittedName>
</protein>
<feature type="compositionally biased region" description="Polar residues" evidence="1">
    <location>
        <begin position="10"/>
        <end position="21"/>
    </location>
</feature>
<reference evidence="2" key="1">
    <citation type="submission" date="2021-02" db="EMBL/GenBank/DDBJ databases">
        <authorList>
            <person name="Dougan E. K."/>
            <person name="Rhodes N."/>
            <person name="Thang M."/>
            <person name="Chan C."/>
        </authorList>
    </citation>
    <scope>NUCLEOTIDE SEQUENCE</scope>
</reference>
<evidence type="ECO:0000313" key="3">
    <source>
        <dbReference type="Proteomes" id="UP000626109"/>
    </source>
</evidence>
<dbReference type="AlphaFoldDB" id="A0A813KSA5"/>
<name>A0A813KSA5_POLGL</name>
<sequence>LLGSALRFTGPTSFARSSCAPSGTPGGGRSTGPRGHASWAAAAQSRDRLWELEFSFRAAEKLGPSIQGPCCWPPFSGIASARRGPRRSRKQRRGDNPRTSPQGMCACQASAAAAWLFHHPANRSAFGCRWCFSLG</sequence>
<organism evidence="2 3">
    <name type="scientific">Polarella glacialis</name>
    <name type="common">Dinoflagellate</name>
    <dbReference type="NCBI Taxonomy" id="89957"/>
    <lineage>
        <taxon>Eukaryota</taxon>
        <taxon>Sar</taxon>
        <taxon>Alveolata</taxon>
        <taxon>Dinophyceae</taxon>
        <taxon>Suessiales</taxon>
        <taxon>Suessiaceae</taxon>
        <taxon>Polarella</taxon>
    </lineage>
</organism>
<feature type="region of interest" description="Disordered" evidence="1">
    <location>
        <begin position="63"/>
        <end position="103"/>
    </location>
</feature>
<feature type="region of interest" description="Disordered" evidence="1">
    <location>
        <begin position="1"/>
        <end position="40"/>
    </location>
</feature>
<feature type="compositionally biased region" description="Basic residues" evidence="1">
    <location>
        <begin position="83"/>
        <end position="92"/>
    </location>
</feature>